<feature type="transmembrane region" description="Helical" evidence="1">
    <location>
        <begin position="121"/>
        <end position="141"/>
    </location>
</feature>
<dbReference type="GO" id="GO:0016020">
    <property type="term" value="C:membrane"/>
    <property type="evidence" value="ECO:0007669"/>
    <property type="project" value="InterPro"/>
</dbReference>
<keyword evidence="1" id="KW-0812">Transmembrane</keyword>
<keyword evidence="1" id="KW-0472">Membrane</keyword>
<dbReference type="RefSeq" id="WP_165641139.1">
    <property type="nucleotide sequence ID" value="NZ_BAABZL010000001.1"/>
</dbReference>
<proteinExistence type="predicted"/>
<evidence type="ECO:0000256" key="1">
    <source>
        <dbReference type="SAM" id="Phobius"/>
    </source>
</evidence>
<keyword evidence="4" id="KW-1185">Reference proteome</keyword>
<dbReference type="Proteomes" id="UP000669239">
    <property type="component" value="Unassembled WGS sequence"/>
</dbReference>
<feature type="transmembrane region" description="Helical" evidence="1">
    <location>
        <begin position="44"/>
        <end position="70"/>
    </location>
</feature>
<sequence>MGNIDGRCDKKAVMKYAGAFIAWVIGSGFATGQEILQFFTSYGYYSYGVVILNLVGFLFLGHMLMTTGYAHKKDSGFNHFTYYCGKRAGTFYSWLVLGTLLLLIAVLVSGAGAALSEYYGLNRYIGSLIMSALVLGAYLVGFERLIRIVSAIGPVIIVFTLFVGVVTVIRDFGNITQAGEYGTALAGLRPSPSWMVSSVLYLSLNFLSGSTYFTALGMTAKSRKDAKWGAIWGAATLVLSIAIMNTAILLHGGTAASLSVPTLYLAKEISFVLGAVFSIVLVLGIFSSCSTMMWTVCNRIPLPPGTGRHGMAAAVTVFTYILGMLPFAKLVNLFYPLVGYLGLVFVACVLYRGIKGLFVLQ</sequence>
<dbReference type="PANTHER" id="PTHR37814:SF1">
    <property type="entry name" value="MEMBRANE PROTEIN"/>
    <property type="match status" value="1"/>
</dbReference>
<feature type="transmembrane region" description="Helical" evidence="1">
    <location>
        <begin position="333"/>
        <end position="354"/>
    </location>
</feature>
<feature type="transmembrane region" description="Helical" evidence="1">
    <location>
        <begin position="148"/>
        <end position="169"/>
    </location>
</feature>
<keyword evidence="1" id="KW-1133">Transmembrane helix</keyword>
<dbReference type="InterPro" id="IPR001734">
    <property type="entry name" value="Na/solute_symporter"/>
</dbReference>
<evidence type="ECO:0000313" key="5">
    <source>
        <dbReference type="Proteomes" id="UP001299608"/>
    </source>
</evidence>
<organism evidence="2 5">
    <name type="scientific">Enterocloster aldenensis</name>
    <dbReference type="NCBI Taxonomy" id="358742"/>
    <lineage>
        <taxon>Bacteria</taxon>
        <taxon>Bacillati</taxon>
        <taxon>Bacillota</taxon>
        <taxon>Clostridia</taxon>
        <taxon>Lachnospirales</taxon>
        <taxon>Lachnospiraceae</taxon>
        <taxon>Enterocloster</taxon>
    </lineage>
</organism>
<protein>
    <recommendedName>
        <fullName evidence="6">Membrane protein YkvI</fullName>
    </recommendedName>
</protein>
<feature type="transmembrane region" description="Helical" evidence="1">
    <location>
        <begin position="199"/>
        <end position="218"/>
    </location>
</feature>
<reference evidence="3" key="2">
    <citation type="submission" date="2020-02" db="EMBL/GenBank/DDBJ databases">
        <authorList>
            <person name="Littmann E."/>
            <person name="Sorbara M."/>
        </authorList>
    </citation>
    <scope>NUCLEOTIDE SEQUENCE</scope>
    <source>
        <strain evidence="3">MSK.1.17</strain>
    </source>
</reference>
<comment type="caution">
    <text evidence="2">The sequence shown here is derived from an EMBL/GenBank/DDBJ whole genome shotgun (WGS) entry which is preliminary data.</text>
</comment>
<feature type="transmembrane region" description="Helical" evidence="1">
    <location>
        <begin position="12"/>
        <end position="32"/>
    </location>
</feature>
<name>A0AAW5BKJ5_9FIRM</name>
<reference evidence="3 4" key="1">
    <citation type="journal article" date="2020" name="Cell Host Microbe">
        <title>Functional and Genomic Variation between Human-Derived Isolates of Lachnospiraceae Reveals Inter- and Intra-Species Diversity.</title>
        <authorList>
            <person name="Sorbara M.T."/>
            <person name="Littmann E.R."/>
            <person name="Fontana E."/>
            <person name="Moody T.U."/>
            <person name="Kohout C.E."/>
            <person name="Gjonbalaj M."/>
            <person name="Eaton V."/>
            <person name="Seok R."/>
            <person name="Leiner I.M."/>
            <person name="Pamer E.G."/>
        </authorList>
    </citation>
    <scope>NUCLEOTIDE SEQUENCE [LARGE SCALE GENOMIC DNA]</scope>
    <source>
        <strain evidence="3 4">MSK.1.17</strain>
    </source>
</reference>
<feature type="transmembrane region" description="Helical" evidence="1">
    <location>
        <begin position="91"/>
        <end position="115"/>
    </location>
</feature>
<dbReference type="AlphaFoldDB" id="A0AAW5BKJ5"/>
<accession>A0AAW5BKJ5</accession>
<dbReference type="InterPro" id="IPR038728">
    <property type="entry name" value="YkvI-like"/>
</dbReference>
<dbReference type="PROSITE" id="PS50283">
    <property type="entry name" value="NA_SOLUT_SYMP_3"/>
    <property type="match status" value="1"/>
</dbReference>
<feature type="transmembrane region" description="Helical" evidence="1">
    <location>
        <begin position="230"/>
        <end position="251"/>
    </location>
</feature>
<evidence type="ECO:0000313" key="3">
    <source>
        <dbReference type="EMBL" id="NSJ49850.1"/>
    </source>
</evidence>
<gene>
    <name evidence="3" type="ORF">G5B36_14240</name>
    <name evidence="2" type="ORF">L0N08_05125</name>
</gene>
<dbReference type="PANTHER" id="PTHR37814">
    <property type="entry name" value="CONSERVED MEMBRANE PROTEIN"/>
    <property type="match status" value="1"/>
</dbReference>
<dbReference type="EMBL" id="JAAITT010000019">
    <property type="protein sequence ID" value="NSJ49850.1"/>
    <property type="molecule type" value="Genomic_DNA"/>
</dbReference>
<evidence type="ECO:0000313" key="4">
    <source>
        <dbReference type="Proteomes" id="UP000669239"/>
    </source>
</evidence>
<evidence type="ECO:0000313" key="2">
    <source>
        <dbReference type="EMBL" id="MCG4744786.1"/>
    </source>
</evidence>
<dbReference type="EMBL" id="JAKNGE010000005">
    <property type="protein sequence ID" value="MCG4744786.1"/>
    <property type="molecule type" value="Genomic_DNA"/>
</dbReference>
<dbReference type="GeneID" id="97206822"/>
<feature type="transmembrane region" description="Helical" evidence="1">
    <location>
        <begin position="271"/>
        <end position="297"/>
    </location>
</feature>
<dbReference type="GO" id="GO:0022857">
    <property type="term" value="F:transmembrane transporter activity"/>
    <property type="evidence" value="ECO:0007669"/>
    <property type="project" value="InterPro"/>
</dbReference>
<dbReference type="Proteomes" id="UP001299608">
    <property type="component" value="Unassembled WGS sequence"/>
</dbReference>
<feature type="transmembrane region" description="Helical" evidence="1">
    <location>
        <begin position="309"/>
        <end position="327"/>
    </location>
</feature>
<evidence type="ECO:0008006" key="6">
    <source>
        <dbReference type="Google" id="ProtNLM"/>
    </source>
</evidence>
<reference evidence="2" key="3">
    <citation type="submission" date="2022-01" db="EMBL/GenBank/DDBJ databases">
        <title>Collection of gut derived symbiotic bacterial strains cultured from healthy donors.</title>
        <authorList>
            <person name="Lin H."/>
            <person name="Kohout C."/>
            <person name="Waligurski E."/>
            <person name="Pamer E.G."/>
        </authorList>
    </citation>
    <scope>NUCLEOTIDE SEQUENCE</scope>
    <source>
        <strain evidence="2">DFI.6.55</strain>
    </source>
</reference>